<evidence type="ECO:0000313" key="3">
    <source>
        <dbReference type="Proteomes" id="UP000499080"/>
    </source>
</evidence>
<name>A0A4Y2V373_ARAVE</name>
<dbReference type="AlphaFoldDB" id="A0A4Y2V373"/>
<organism evidence="2 3">
    <name type="scientific">Araneus ventricosus</name>
    <name type="common">Orbweaver spider</name>
    <name type="synonym">Epeira ventricosa</name>
    <dbReference type="NCBI Taxonomy" id="182803"/>
    <lineage>
        <taxon>Eukaryota</taxon>
        <taxon>Metazoa</taxon>
        <taxon>Ecdysozoa</taxon>
        <taxon>Arthropoda</taxon>
        <taxon>Chelicerata</taxon>
        <taxon>Arachnida</taxon>
        <taxon>Araneae</taxon>
        <taxon>Araneomorphae</taxon>
        <taxon>Entelegynae</taxon>
        <taxon>Araneoidea</taxon>
        <taxon>Araneidae</taxon>
        <taxon>Araneus</taxon>
    </lineage>
</organism>
<comment type="caution">
    <text evidence="2">The sequence shown here is derived from an EMBL/GenBank/DDBJ whole genome shotgun (WGS) entry which is preliminary data.</text>
</comment>
<protein>
    <submittedName>
        <fullName evidence="2">Uncharacterized protein</fullName>
    </submittedName>
</protein>
<proteinExistence type="predicted"/>
<gene>
    <name evidence="2" type="ORF">AVEN_24464_1</name>
</gene>
<evidence type="ECO:0000313" key="2">
    <source>
        <dbReference type="EMBL" id="GBO19068.1"/>
    </source>
</evidence>
<accession>A0A4Y2V373</accession>
<dbReference type="Proteomes" id="UP000499080">
    <property type="component" value="Unassembled WGS sequence"/>
</dbReference>
<dbReference type="EMBL" id="BGPR01042606">
    <property type="protein sequence ID" value="GBO19068.1"/>
    <property type="molecule type" value="Genomic_DNA"/>
</dbReference>
<feature type="region of interest" description="Disordered" evidence="1">
    <location>
        <begin position="27"/>
        <end position="51"/>
    </location>
</feature>
<feature type="compositionally biased region" description="Basic and acidic residues" evidence="1">
    <location>
        <begin position="37"/>
        <end position="51"/>
    </location>
</feature>
<keyword evidence="3" id="KW-1185">Reference proteome</keyword>
<evidence type="ECO:0000256" key="1">
    <source>
        <dbReference type="SAM" id="MobiDB-lite"/>
    </source>
</evidence>
<reference evidence="2 3" key="1">
    <citation type="journal article" date="2019" name="Sci. Rep.">
        <title>Orb-weaving spider Araneus ventricosus genome elucidates the spidroin gene catalogue.</title>
        <authorList>
            <person name="Kono N."/>
            <person name="Nakamura H."/>
            <person name="Ohtoshi R."/>
            <person name="Moran D.A.P."/>
            <person name="Shinohara A."/>
            <person name="Yoshida Y."/>
            <person name="Fujiwara M."/>
            <person name="Mori M."/>
            <person name="Tomita M."/>
            <person name="Arakawa K."/>
        </authorList>
    </citation>
    <scope>NUCLEOTIDE SEQUENCE [LARGE SCALE GENOMIC DNA]</scope>
</reference>
<sequence>MGCHARPTCRGILLNMRSRKQQLLMESSLAYPRGKKGKEETQKDEKNSKEDQTLGYLGVVNPITPEMCLWRALMFESPVIRLV</sequence>